<reference evidence="1" key="1">
    <citation type="submission" date="2022-04" db="EMBL/GenBank/DDBJ databases">
        <title>Genome of the entomopathogenic fungus Entomophthora muscae.</title>
        <authorList>
            <person name="Elya C."/>
            <person name="Lovett B.R."/>
            <person name="Lee E."/>
            <person name="Macias A.M."/>
            <person name="Hajek A.E."/>
            <person name="De Bivort B.L."/>
            <person name="Kasson M.T."/>
            <person name="De Fine Licht H.H."/>
            <person name="Stajich J.E."/>
        </authorList>
    </citation>
    <scope>NUCLEOTIDE SEQUENCE</scope>
    <source>
        <strain evidence="1">Berkeley</strain>
    </source>
</reference>
<evidence type="ECO:0000313" key="2">
    <source>
        <dbReference type="Proteomes" id="UP001165960"/>
    </source>
</evidence>
<dbReference type="EMBL" id="QTSX02005836">
    <property type="protein sequence ID" value="KAJ9057010.1"/>
    <property type="molecule type" value="Genomic_DNA"/>
</dbReference>
<dbReference type="Proteomes" id="UP001165960">
    <property type="component" value="Unassembled WGS sequence"/>
</dbReference>
<comment type="caution">
    <text evidence="1">The sequence shown here is derived from an EMBL/GenBank/DDBJ whole genome shotgun (WGS) entry which is preliminary data.</text>
</comment>
<accession>A0ACC2S401</accession>
<organism evidence="1 2">
    <name type="scientific">Entomophthora muscae</name>
    <dbReference type="NCBI Taxonomy" id="34485"/>
    <lineage>
        <taxon>Eukaryota</taxon>
        <taxon>Fungi</taxon>
        <taxon>Fungi incertae sedis</taxon>
        <taxon>Zoopagomycota</taxon>
        <taxon>Entomophthoromycotina</taxon>
        <taxon>Entomophthoromycetes</taxon>
        <taxon>Entomophthorales</taxon>
        <taxon>Entomophthoraceae</taxon>
        <taxon>Entomophthora</taxon>
    </lineage>
</organism>
<keyword evidence="2" id="KW-1185">Reference proteome</keyword>
<evidence type="ECO:0000313" key="1">
    <source>
        <dbReference type="EMBL" id="KAJ9057010.1"/>
    </source>
</evidence>
<protein>
    <submittedName>
        <fullName evidence="1">Uncharacterized protein</fullName>
    </submittedName>
</protein>
<name>A0ACC2S401_9FUNG</name>
<gene>
    <name evidence="1" type="ORF">DSO57_1026591</name>
</gene>
<sequence>MDSRYWLHAKDCWLKASQHPKQVDLDGCPFDHPIVAFLNQPSSLIVCATVMNDISILLLKTQELNPSSQKADPTLQTSPGSANLLRDGLKLVNYSAFCQPTTEDPPKTTQVTQSGWGTANLLNCILELMSYSETCQSPKDNSPNGHQIDANLEPPKT</sequence>
<proteinExistence type="predicted"/>